<evidence type="ECO:0000259" key="1">
    <source>
        <dbReference type="Pfam" id="PF00717"/>
    </source>
</evidence>
<dbReference type="InterPro" id="IPR036286">
    <property type="entry name" value="LexA/Signal_pep-like_sf"/>
</dbReference>
<organism evidence="2 3">
    <name type="scientific">Deinococcus yavapaiensis KR-236</name>
    <dbReference type="NCBI Taxonomy" id="694435"/>
    <lineage>
        <taxon>Bacteria</taxon>
        <taxon>Thermotogati</taxon>
        <taxon>Deinococcota</taxon>
        <taxon>Deinococci</taxon>
        <taxon>Deinococcales</taxon>
        <taxon>Deinococcaceae</taxon>
        <taxon>Deinococcus</taxon>
    </lineage>
</organism>
<accession>A0A318SI29</accession>
<dbReference type="Gene3D" id="2.10.109.10">
    <property type="entry name" value="Umud Fragment, subunit A"/>
    <property type="match status" value="1"/>
</dbReference>
<feature type="domain" description="Peptidase S24/S26A/S26B/S26C" evidence="1">
    <location>
        <begin position="33"/>
        <end position="103"/>
    </location>
</feature>
<protein>
    <recommendedName>
        <fullName evidence="1">Peptidase S24/S26A/S26B/S26C domain-containing protein</fullName>
    </recommendedName>
</protein>
<name>A0A318SI29_9DEIO</name>
<dbReference type="AlphaFoldDB" id="A0A318SI29"/>
<reference evidence="2 3" key="1">
    <citation type="submission" date="2018-06" db="EMBL/GenBank/DDBJ databases">
        <title>Genomic Encyclopedia of Type Strains, Phase IV (KMG-IV): sequencing the most valuable type-strain genomes for metagenomic binning, comparative biology and taxonomic classification.</title>
        <authorList>
            <person name="Goeker M."/>
        </authorList>
    </citation>
    <scope>NUCLEOTIDE SEQUENCE [LARGE SCALE GENOMIC DNA]</scope>
    <source>
        <strain evidence="2 3">DSM 18048</strain>
    </source>
</reference>
<sequence>MPVEVPAATAVVTAVTVGFVAGGGEHAGDGSDDAIRHGDYVLVATQDLTTVYGAVYAFSCSNGATIVKRLGLYRGNRALLSDNPKHKPITRYGLEGIVMLGRVYGVYVAPGQVRWV</sequence>
<dbReference type="OrthoDB" id="74175at2"/>
<dbReference type="InterPro" id="IPR015927">
    <property type="entry name" value="Peptidase_S24_S26A/B/C"/>
</dbReference>
<dbReference type="CDD" id="cd06462">
    <property type="entry name" value="Peptidase_S24_S26"/>
    <property type="match status" value="1"/>
</dbReference>
<evidence type="ECO:0000313" key="2">
    <source>
        <dbReference type="EMBL" id="PYE51032.1"/>
    </source>
</evidence>
<proteinExistence type="predicted"/>
<gene>
    <name evidence="2" type="ORF">DES52_11699</name>
</gene>
<evidence type="ECO:0000313" key="3">
    <source>
        <dbReference type="Proteomes" id="UP000248326"/>
    </source>
</evidence>
<keyword evidence="3" id="KW-1185">Reference proteome</keyword>
<dbReference type="Proteomes" id="UP000248326">
    <property type="component" value="Unassembled WGS sequence"/>
</dbReference>
<comment type="caution">
    <text evidence="2">The sequence shown here is derived from an EMBL/GenBank/DDBJ whole genome shotgun (WGS) entry which is preliminary data.</text>
</comment>
<dbReference type="RefSeq" id="WP_110888213.1">
    <property type="nucleotide sequence ID" value="NZ_QJSX01000016.1"/>
</dbReference>
<dbReference type="Pfam" id="PF00717">
    <property type="entry name" value="Peptidase_S24"/>
    <property type="match status" value="1"/>
</dbReference>
<dbReference type="EMBL" id="QJSX01000016">
    <property type="protein sequence ID" value="PYE51032.1"/>
    <property type="molecule type" value="Genomic_DNA"/>
</dbReference>
<dbReference type="SUPFAM" id="SSF51306">
    <property type="entry name" value="LexA/Signal peptidase"/>
    <property type="match status" value="1"/>
</dbReference>